<gene>
    <name evidence="4" type="ORF">PVBDA_1203510</name>
</gene>
<sequence length="1113" mass="130193">MFQLIKFKGVYYKYIICLLLSLFISRVKTYKIKKWNSLWENYYYEPCLGIKLKKNNYLFLQNKQNCVVHNKYNEHVETKRNNFVKPRGKKSMLFVGAPTLAHHCYSNRKGWKQSETINKYHPNFHFSLFASQVDNDEGKEISQLGSEGKEISQLGSEGKENSQLGSEGKENSQLGDEEKGRSQTRPNTKSSRKKNYKFISWNNKNEINNFDVEKYDLINSGDDTQKYHSSFFTSIKNKKQKDVDAHHLNVKINKELVNTLSVEELLNVLAKYEDNKTESSTPNEEVDNPKNTTFNEVNIVTAYHRIAKHIKNKNYMLKENTKDNNEMDDFFDPITFSLFENYSNVSDEKVDEKSEENQPEQNNSKSVVPNKMEDKTFSNINYNNHSSLCNVDIYKNLYGLLKDKLSNNISIAPKHVANIAWASTIIANDDIYIWDNIKKQFYENIQNFKAQEISIIIWSFSASKNKLIQNKDEFILLFNCIKKYIDENKFKAQEFSNIIWSFAISKYANFDLLVILYNYALKIFGKLFMKDIATILYSLSIFATDTINEKIINTIKNRHFEQYGIKNDYLTIHKEGTQHNNEIKKNENNFTSTFCYFNQIPQNQDTVSSENLIIESVDNGHTSNCYNKLSDDKKYVFFLLFENFLIYSLKKIQNEREKVNMRTWANIFWSCANVGLGLYNDSTSNHNLKYYKYVSKDIPTLHGDTIEFEKESDSMYNILTQDKLQNSNIEIDLKPYVHIIENDYVFPLTSDVENRYSNYIKTEMDAKQSGINVNLDLFNQAENVIGAAKVDKEESTINNPVLSNESEKETNTNNCINNNDKGEIDCSAFLKSMDTQKNDTIYNKTNKSSIVFKLVENFEYNLNQKIIKWSRCEIQSIANILWSLSILNIFSKKIFEDGLYECNKRFIKYGKRKNYNKIQYFISQLHQSQLYQVAFSYAIYLLSENKNAKNEQDEKKNNTNAITMIKNTLYNIFEKHFKISINTLNIWKKQLARNQRKEEKQQISSSVHKKISNDLKHLNIFHYNEYFILDSILVDAYIPHAMTAIEIDGPSHFIQRGASIVYNPNTLFKKRLLRALGFVIVSISITDHTFVFSALNTINFVKRFLAKINYNKL</sequence>
<keyword evidence="2" id="KW-0812">Transmembrane</keyword>
<feature type="compositionally biased region" description="Basic and acidic residues" evidence="1">
    <location>
        <begin position="347"/>
        <end position="356"/>
    </location>
</feature>
<dbReference type="InterPro" id="IPR013584">
    <property type="entry name" value="RAP"/>
</dbReference>
<feature type="region of interest" description="Disordered" evidence="1">
    <location>
        <begin position="146"/>
        <end position="196"/>
    </location>
</feature>
<evidence type="ECO:0000259" key="3">
    <source>
        <dbReference type="PROSITE" id="PS51286"/>
    </source>
</evidence>
<organism evidence="4 5">
    <name type="scientific">Plasmodium vinckei brucechwatti</name>
    <dbReference type="NCBI Taxonomy" id="119398"/>
    <lineage>
        <taxon>Eukaryota</taxon>
        <taxon>Sar</taxon>
        <taxon>Alveolata</taxon>
        <taxon>Apicomplexa</taxon>
        <taxon>Aconoidasida</taxon>
        <taxon>Haemosporida</taxon>
        <taxon>Plasmodiidae</taxon>
        <taxon>Plasmodium</taxon>
        <taxon>Plasmodium (Vinckeia)</taxon>
    </lineage>
</organism>
<dbReference type="VEuPathDB" id="PlasmoDB:PVBDA_1203510"/>
<proteinExistence type="predicted"/>
<evidence type="ECO:0000313" key="5">
    <source>
        <dbReference type="Proteomes" id="UP000515550"/>
    </source>
</evidence>
<feature type="domain" description="RAP" evidence="3">
    <location>
        <begin position="1043"/>
        <end position="1103"/>
    </location>
</feature>
<accession>A0A6V7SIZ8</accession>
<name>A0A6V7SIZ8_PLAVN</name>
<evidence type="ECO:0000313" key="4">
    <source>
        <dbReference type="EMBL" id="CAD2098991.1"/>
    </source>
</evidence>
<dbReference type="SMART" id="SM00952">
    <property type="entry name" value="RAP"/>
    <property type="match status" value="1"/>
</dbReference>
<dbReference type="AlphaFoldDB" id="A0A6V7SIZ8"/>
<dbReference type="EMBL" id="LR865390">
    <property type="protein sequence ID" value="CAD2098991.1"/>
    <property type="molecule type" value="Genomic_DNA"/>
</dbReference>
<keyword evidence="2" id="KW-1133">Transmembrane helix</keyword>
<dbReference type="Proteomes" id="UP000515550">
    <property type="component" value="Chromosome PVBDA_12"/>
</dbReference>
<dbReference type="PROSITE" id="PS51286">
    <property type="entry name" value="RAP"/>
    <property type="match status" value="1"/>
</dbReference>
<dbReference type="Pfam" id="PF08373">
    <property type="entry name" value="RAP"/>
    <property type="match status" value="1"/>
</dbReference>
<evidence type="ECO:0000256" key="2">
    <source>
        <dbReference type="SAM" id="Phobius"/>
    </source>
</evidence>
<feature type="transmembrane region" description="Helical" evidence="2">
    <location>
        <begin position="1072"/>
        <end position="1095"/>
    </location>
</feature>
<reference evidence="4 5" key="1">
    <citation type="submission" date="2020-08" db="EMBL/GenBank/DDBJ databases">
        <authorList>
            <person name="Ramaprasad A."/>
        </authorList>
    </citation>
    <scope>NUCLEOTIDE SEQUENCE [LARGE SCALE GENOMIC DNA]</scope>
</reference>
<keyword evidence="2" id="KW-0472">Membrane</keyword>
<evidence type="ECO:0000256" key="1">
    <source>
        <dbReference type="SAM" id="MobiDB-lite"/>
    </source>
</evidence>
<feature type="region of interest" description="Disordered" evidence="1">
    <location>
        <begin position="347"/>
        <end position="370"/>
    </location>
</feature>
<protein>
    <submittedName>
        <fullName evidence="4">RAP protein, putative</fullName>
    </submittedName>
</protein>